<dbReference type="HOGENOM" id="CLU_125938_0_0_2"/>
<keyword evidence="1" id="KW-1133">Transmembrane helix</keyword>
<reference evidence="2 3" key="1">
    <citation type="journal article" date="2015" name="Appl. Environ. Microbiol.">
        <title>The Geoglobus acetivorans genome: Fe(III) reduction, acetate utilization, autotrophic growth, and degradation of aromatic compounds in a hyperthermophilic archaeon.</title>
        <authorList>
            <person name="Mardanov A.V."/>
            <person name="Slododkina G.B."/>
            <person name="Slobodkin A.I."/>
            <person name="Beletsky A.V."/>
            <person name="Gavrilov S.N."/>
            <person name="Kublanov I.V."/>
            <person name="Bonch-Osmolovskaya E.A."/>
            <person name="Skryabin K.G."/>
            <person name="Ravin N.V."/>
        </authorList>
    </citation>
    <scope>NUCLEOTIDE SEQUENCE [LARGE SCALE GENOMIC DNA]</scope>
    <source>
        <strain evidence="2 3">SBH6</strain>
    </source>
</reference>
<dbReference type="Proteomes" id="UP000030624">
    <property type="component" value="Chromosome"/>
</dbReference>
<dbReference type="KEGG" id="gac:GACE_0299"/>
<dbReference type="STRING" id="565033.GACE_0299"/>
<evidence type="ECO:0000313" key="2">
    <source>
        <dbReference type="EMBL" id="AIY89355.1"/>
    </source>
</evidence>
<feature type="transmembrane region" description="Helical" evidence="1">
    <location>
        <begin position="50"/>
        <end position="71"/>
    </location>
</feature>
<keyword evidence="1" id="KW-0812">Transmembrane</keyword>
<dbReference type="eggNOG" id="arCOG06277">
    <property type="taxonomic scope" value="Archaea"/>
</dbReference>
<name>A0A0A7GBD8_GEOAI</name>
<dbReference type="Pfam" id="PF20358">
    <property type="entry name" value="DUF6653"/>
    <property type="match status" value="1"/>
</dbReference>
<organism evidence="2 3">
    <name type="scientific">Geoglobus acetivorans</name>
    <dbReference type="NCBI Taxonomy" id="565033"/>
    <lineage>
        <taxon>Archaea</taxon>
        <taxon>Methanobacteriati</taxon>
        <taxon>Methanobacteriota</taxon>
        <taxon>Archaeoglobi</taxon>
        <taxon>Archaeoglobales</taxon>
        <taxon>Archaeoglobaceae</taxon>
        <taxon>Geoglobus</taxon>
    </lineage>
</organism>
<protein>
    <submittedName>
        <fullName evidence="2">Cytochrome c biogenesis factor</fullName>
    </submittedName>
</protein>
<evidence type="ECO:0000313" key="3">
    <source>
        <dbReference type="Proteomes" id="UP000030624"/>
    </source>
</evidence>
<dbReference type="InterPro" id="IPR046595">
    <property type="entry name" value="DUF6653"/>
</dbReference>
<dbReference type="EMBL" id="CP009552">
    <property type="protein sequence ID" value="AIY89355.1"/>
    <property type="molecule type" value="Genomic_DNA"/>
</dbReference>
<sequence length="168" mass="19653">MSMERAIAKRFGLESPEDWMRHANPRSVITRFTTLPLLVLAVWSRVWLGWYSLIFVGVVVAWSMINPTLFAKQTKIDSWWSKCVAGEYFWANRDKFPVADYHYGVIRVLTFLQAAGGVFLIVGMYLLDVWMTIAGVVWVYLSKMWFLDRMVWIYEEMKDHAGELERGT</sequence>
<accession>A0A0A7GBD8</accession>
<evidence type="ECO:0000256" key="1">
    <source>
        <dbReference type="SAM" id="Phobius"/>
    </source>
</evidence>
<dbReference type="AlphaFoldDB" id="A0A0A7GBD8"/>
<proteinExistence type="predicted"/>
<keyword evidence="1" id="KW-0472">Membrane</keyword>
<feature type="transmembrane region" description="Helical" evidence="1">
    <location>
        <begin position="117"/>
        <end position="141"/>
    </location>
</feature>
<gene>
    <name evidence="2" type="ORF">GACE_0299</name>
</gene>